<dbReference type="Pfam" id="PF14516">
    <property type="entry name" value="AAA_35"/>
    <property type="match status" value="1"/>
</dbReference>
<protein>
    <submittedName>
        <fullName evidence="1">AAA-like domain-containing protein</fullName>
    </submittedName>
</protein>
<evidence type="ECO:0000313" key="1">
    <source>
        <dbReference type="EMBL" id="MDR9893997.1"/>
    </source>
</evidence>
<dbReference type="Proteomes" id="UP000667802">
    <property type="component" value="Unassembled WGS sequence"/>
</dbReference>
<evidence type="ECO:0000313" key="2">
    <source>
        <dbReference type="Proteomes" id="UP000667802"/>
    </source>
</evidence>
<dbReference type="RefSeq" id="WP_243902347.1">
    <property type="nucleotide sequence ID" value="NZ_CAWQFN010000872.1"/>
</dbReference>
<dbReference type="SUPFAM" id="SSF52540">
    <property type="entry name" value="P-loop containing nucleoside triphosphate hydrolases"/>
    <property type="match status" value="1"/>
</dbReference>
<dbReference type="Gene3D" id="3.40.50.300">
    <property type="entry name" value="P-loop containing nucleotide triphosphate hydrolases"/>
    <property type="match status" value="1"/>
</dbReference>
<comment type="caution">
    <text evidence="1">The sequence shown here is derived from an EMBL/GenBank/DDBJ whole genome shotgun (WGS) entry which is preliminary data.</text>
</comment>
<organism evidence="1 2">
    <name type="scientific">Aetokthonos hydrillicola Thurmond2011</name>
    <dbReference type="NCBI Taxonomy" id="2712845"/>
    <lineage>
        <taxon>Bacteria</taxon>
        <taxon>Bacillati</taxon>
        <taxon>Cyanobacteriota</taxon>
        <taxon>Cyanophyceae</taxon>
        <taxon>Nostocales</taxon>
        <taxon>Hapalosiphonaceae</taxon>
        <taxon>Aetokthonos</taxon>
    </lineage>
</organism>
<name>A0AAP5I5A7_9CYAN</name>
<dbReference type="PANTHER" id="PTHR34301">
    <property type="entry name" value="DNA-BINDING PROTEIN-RELATED"/>
    <property type="match status" value="1"/>
</dbReference>
<dbReference type="InterPro" id="IPR027417">
    <property type="entry name" value="P-loop_NTPase"/>
</dbReference>
<keyword evidence="2" id="KW-1185">Reference proteome</keyword>
<dbReference type="PANTHER" id="PTHR34301:SF8">
    <property type="entry name" value="ATPASE DOMAIN-CONTAINING PROTEIN"/>
    <property type="match status" value="1"/>
</dbReference>
<gene>
    <name evidence="1" type="ORF">G7B40_005340</name>
</gene>
<dbReference type="AlphaFoldDB" id="A0AAP5I5A7"/>
<accession>A0AAP5I5A7</accession>
<dbReference type="EMBL" id="JAALHA020000001">
    <property type="protein sequence ID" value="MDR9893997.1"/>
    <property type="molecule type" value="Genomic_DNA"/>
</dbReference>
<sequence length="458" mass="53003">MDILLEKMCSQKNRRRRGVLLTQEGLKKLQTAKSKAEIEENSGNRYTLEALNERTGLSVDTMMKIFAGELGVDKQSLKCCFKAFDLVLQQSDYCFAKPQQQDEISDNEMLVTYSEPERPEGQVPLDSRFYIERPPIETDCYKAILQPGALIRIKAPRRMGKTSLMSRILQSATNHKYRTVSLSFQLADKAIFQDLDKFLRWFCASISLGLQVPNQLTEYWDELFGSKISSKIYFEQYLLAKTNSPIVLGLDDVDRLFQYPDLADEFFGLLRAWHEEAKNRDIWKKLRLVVAHATEVYIPLNMNKSPFNVGLPIELQPLTKEQVQTLVHEYGLNCSESEVEQLLALVGGQPYLIQLALYYTWRQSITLEQVLSTAFSSTGIYSEHLQQQWWNLQQYPELMSLFTQILQYSTPRELNLEQVFKLQSMGLVYFQGNQVVPSCKLYVRYFSKHFNKGLLHIA</sequence>
<reference evidence="2" key="1">
    <citation type="journal article" date="2021" name="Science">
        <title>Hunting the eagle killer: A cyanobacterial neurotoxin causes vacuolar myelinopathy.</title>
        <authorList>
            <person name="Breinlinger S."/>
            <person name="Phillips T.J."/>
            <person name="Haram B.N."/>
            <person name="Mares J."/>
            <person name="Martinez Yerena J.A."/>
            <person name="Hrouzek P."/>
            <person name="Sobotka R."/>
            <person name="Henderson W.M."/>
            <person name="Schmieder P."/>
            <person name="Williams S.M."/>
            <person name="Lauderdale J.D."/>
            <person name="Wilde H.D."/>
            <person name="Gerrin W."/>
            <person name="Kust A."/>
            <person name="Washington J.W."/>
            <person name="Wagner C."/>
            <person name="Geier B."/>
            <person name="Liebeke M."/>
            <person name="Enke H."/>
            <person name="Niedermeyer T.H.J."/>
            <person name="Wilde S.B."/>
        </authorList>
    </citation>
    <scope>NUCLEOTIDE SEQUENCE [LARGE SCALE GENOMIC DNA]</scope>
    <source>
        <strain evidence="2">Thurmond2011</strain>
    </source>
</reference>
<proteinExistence type="predicted"/>